<feature type="compositionally biased region" description="Basic and acidic residues" evidence="1">
    <location>
        <begin position="29"/>
        <end position="38"/>
    </location>
</feature>
<dbReference type="Proteomes" id="UP000054248">
    <property type="component" value="Unassembled WGS sequence"/>
</dbReference>
<dbReference type="EMBL" id="KN822990">
    <property type="protein sequence ID" value="KIO28825.1"/>
    <property type="molecule type" value="Genomic_DNA"/>
</dbReference>
<feature type="region of interest" description="Disordered" evidence="1">
    <location>
        <begin position="78"/>
        <end position="158"/>
    </location>
</feature>
<feature type="compositionally biased region" description="Low complexity" evidence="1">
    <location>
        <begin position="131"/>
        <end position="142"/>
    </location>
</feature>
<feature type="compositionally biased region" description="Basic and acidic residues" evidence="1">
    <location>
        <begin position="147"/>
        <end position="158"/>
    </location>
</feature>
<name>A0A0C3QD71_9AGAM</name>
<organism evidence="2 3">
    <name type="scientific">Tulasnella calospora MUT 4182</name>
    <dbReference type="NCBI Taxonomy" id="1051891"/>
    <lineage>
        <taxon>Eukaryota</taxon>
        <taxon>Fungi</taxon>
        <taxon>Dikarya</taxon>
        <taxon>Basidiomycota</taxon>
        <taxon>Agaricomycotina</taxon>
        <taxon>Agaricomycetes</taxon>
        <taxon>Cantharellales</taxon>
        <taxon>Tulasnellaceae</taxon>
        <taxon>Tulasnella</taxon>
    </lineage>
</organism>
<evidence type="ECO:0000313" key="3">
    <source>
        <dbReference type="Proteomes" id="UP000054248"/>
    </source>
</evidence>
<dbReference type="HOGENOM" id="CLU_116380_0_0_1"/>
<feature type="region of interest" description="Disordered" evidence="1">
    <location>
        <begin position="23"/>
        <end position="61"/>
    </location>
</feature>
<evidence type="ECO:0000256" key="1">
    <source>
        <dbReference type="SAM" id="MobiDB-lite"/>
    </source>
</evidence>
<accession>A0A0C3QD71</accession>
<reference evidence="3" key="2">
    <citation type="submission" date="2015-01" db="EMBL/GenBank/DDBJ databases">
        <title>Evolutionary Origins and Diversification of the Mycorrhizal Mutualists.</title>
        <authorList>
            <consortium name="DOE Joint Genome Institute"/>
            <consortium name="Mycorrhizal Genomics Consortium"/>
            <person name="Kohler A."/>
            <person name="Kuo A."/>
            <person name="Nagy L.G."/>
            <person name="Floudas D."/>
            <person name="Copeland A."/>
            <person name="Barry K.W."/>
            <person name="Cichocki N."/>
            <person name="Veneault-Fourrey C."/>
            <person name="LaButti K."/>
            <person name="Lindquist E.A."/>
            <person name="Lipzen A."/>
            <person name="Lundell T."/>
            <person name="Morin E."/>
            <person name="Murat C."/>
            <person name="Riley R."/>
            <person name="Ohm R."/>
            <person name="Sun H."/>
            <person name="Tunlid A."/>
            <person name="Henrissat B."/>
            <person name="Grigoriev I.V."/>
            <person name="Hibbett D.S."/>
            <person name="Martin F."/>
        </authorList>
    </citation>
    <scope>NUCLEOTIDE SEQUENCE [LARGE SCALE GENOMIC DNA]</scope>
    <source>
        <strain evidence="3">MUT 4182</strain>
    </source>
</reference>
<sequence>MSATTVSNQPELSLSSLSLDSYSTDDLDWDRSQTEIDPSHPSITHPADQSQRVHGDVSLADNVQQRSLVDLLRLRTRTRKEGGDDVELSPSEEQALEEELGRWINSDSSPYEEDKKSCRPSSFAVPRLQHSPSPDTRPRSSTLNGRQKQDDSSKTCPP</sequence>
<dbReference type="AlphaFoldDB" id="A0A0C3QD71"/>
<keyword evidence="3" id="KW-1185">Reference proteome</keyword>
<gene>
    <name evidence="2" type="ORF">M407DRAFT_176925</name>
</gene>
<reference evidence="2 3" key="1">
    <citation type="submission" date="2014-04" db="EMBL/GenBank/DDBJ databases">
        <authorList>
            <consortium name="DOE Joint Genome Institute"/>
            <person name="Kuo A."/>
            <person name="Girlanda M."/>
            <person name="Perotto S."/>
            <person name="Kohler A."/>
            <person name="Nagy L.G."/>
            <person name="Floudas D."/>
            <person name="Copeland A."/>
            <person name="Barry K.W."/>
            <person name="Cichocki N."/>
            <person name="Veneault-Fourrey C."/>
            <person name="LaButti K."/>
            <person name="Lindquist E.A."/>
            <person name="Lipzen A."/>
            <person name="Lundell T."/>
            <person name="Morin E."/>
            <person name="Murat C."/>
            <person name="Sun H."/>
            <person name="Tunlid A."/>
            <person name="Henrissat B."/>
            <person name="Grigoriev I.V."/>
            <person name="Hibbett D.S."/>
            <person name="Martin F."/>
            <person name="Nordberg H.P."/>
            <person name="Cantor M.N."/>
            <person name="Hua S.X."/>
        </authorList>
    </citation>
    <scope>NUCLEOTIDE SEQUENCE [LARGE SCALE GENOMIC DNA]</scope>
    <source>
        <strain evidence="2 3">MUT 4182</strain>
    </source>
</reference>
<evidence type="ECO:0000313" key="2">
    <source>
        <dbReference type="EMBL" id="KIO28825.1"/>
    </source>
</evidence>
<protein>
    <submittedName>
        <fullName evidence="2">Uncharacterized protein</fullName>
    </submittedName>
</protein>
<proteinExistence type="predicted"/>
<dbReference type="OrthoDB" id="3247268at2759"/>